<dbReference type="CDD" id="cd00158">
    <property type="entry name" value="RHOD"/>
    <property type="match status" value="1"/>
</dbReference>
<sequence>MPADVSVAELAAILEADPTTPVVDVRNPDEYAAGRVPGAVLVPMHTVPVRLQDIPKDRTVYLVCAVGGRSGQVAAWLEPQGYDVVNVLGGTQAWFMSGYPLES</sequence>
<name>A0ABW1T4L3_9ACTN</name>
<dbReference type="InterPro" id="IPR036873">
    <property type="entry name" value="Rhodanese-like_dom_sf"/>
</dbReference>
<reference evidence="3" key="1">
    <citation type="journal article" date="2019" name="Int. J. Syst. Evol. Microbiol.">
        <title>The Global Catalogue of Microorganisms (GCM) 10K type strain sequencing project: providing services to taxonomists for standard genome sequencing and annotation.</title>
        <authorList>
            <consortium name="The Broad Institute Genomics Platform"/>
            <consortium name="The Broad Institute Genome Sequencing Center for Infectious Disease"/>
            <person name="Wu L."/>
            <person name="Ma J."/>
        </authorList>
    </citation>
    <scope>NUCLEOTIDE SEQUENCE [LARGE SCALE GENOMIC DNA]</scope>
    <source>
        <strain evidence="3">CGMCC 4.7317</strain>
    </source>
</reference>
<dbReference type="SMART" id="SM00450">
    <property type="entry name" value="RHOD"/>
    <property type="match status" value="1"/>
</dbReference>
<protein>
    <submittedName>
        <fullName evidence="2">Rhodanese-like domain-containing protein</fullName>
    </submittedName>
</protein>
<evidence type="ECO:0000313" key="2">
    <source>
        <dbReference type="EMBL" id="MFC6239199.1"/>
    </source>
</evidence>
<dbReference type="PANTHER" id="PTHR43031:SF1">
    <property type="entry name" value="PYRIDINE NUCLEOTIDE-DISULPHIDE OXIDOREDUCTASE"/>
    <property type="match status" value="1"/>
</dbReference>
<dbReference type="RefSeq" id="WP_386768061.1">
    <property type="nucleotide sequence ID" value="NZ_JBHSTI010000008.1"/>
</dbReference>
<dbReference type="PANTHER" id="PTHR43031">
    <property type="entry name" value="FAD-DEPENDENT OXIDOREDUCTASE"/>
    <property type="match status" value="1"/>
</dbReference>
<evidence type="ECO:0000259" key="1">
    <source>
        <dbReference type="PROSITE" id="PS50206"/>
    </source>
</evidence>
<evidence type="ECO:0000313" key="3">
    <source>
        <dbReference type="Proteomes" id="UP001596138"/>
    </source>
</evidence>
<proteinExistence type="predicted"/>
<organism evidence="2 3">
    <name type="scientific">Longivirga aurantiaca</name>
    <dbReference type="NCBI Taxonomy" id="1837743"/>
    <lineage>
        <taxon>Bacteria</taxon>
        <taxon>Bacillati</taxon>
        <taxon>Actinomycetota</taxon>
        <taxon>Actinomycetes</taxon>
        <taxon>Sporichthyales</taxon>
        <taxon>Sporichthyaceae</taxon>
        <taxon>Longivirga</taxon>
    </lineage>
</organism>
<dbReference type="InterPro" id="IPR001763">
    <property type="entry name" value="Rhodanese-like_dom"/>
</dbReference>
<dbReference type="InterPro" id="IPR050229">
    <property type="entry name" value="GlpE_sulfurtransferase"/>
</dbReference>
<comment type="caution">
    <text evidence="2">The sequence shown here is derived from an EMBL/GenBank/DDBJ whole genome shotgun (WGS) entry which is preliminary data.</text>
</comment>
<feature type="domain" description="Rhodanese" evidence="1">
    <location>
        <begin position="16"/>
        <end position="103"/>
    </location>
</feature>
<dbReference type="Gene3D" id="3.40.250.10">
    <property type="entry name" value="Rhodanese-like domain"/>
    <property type="match status" value="1"/>
</dbReference>
<dbReference type="Proteomes" id="UP001596138">
    <property type="component" value="Unassembled WGS sequence"/>
</dbReference>
<dbReference type="EMBL" id="JBHSTI010000008">
    <property type="protein sequence ID" value="MFC6239199.1"/>
    <property type="molecule type" value="Genomic_DNA"/>
</dbReference>
<accession>A0ABW1T4L3</accession>
<keyword evidence="3" id="KW-1185">Reference proteome</keyword>
<dbReference type="SUPFAM" id="SSF52821">
    <property type="entry name" value="Rhodanese/Cell cycle control phosphatase"/>
    <property type="match status" value="1"/>
</dbReference>
<dbReference type="Pfam" id="PF00581">
    <property type="entry name" value="Rhodanese"/>
    <property type="match status" value="1"/>
</dbReference>
<dbReference type="PROSITE" id="PS50206">
    <property type="entry name" value="RHODANESE_3"/>
    <property type="match status" value="1"/>
</dbReference>
<gene>
    <name evidence="2" type="ORF">ACFQGU_15060</name>
</gene>